<evidence type="ECO:0000313" key="5">
    <source>
        <dbReference type="Proteomes" id="UP000011058"/>
    </source>
</evidence>
<dbReference type="AlphaFoldDB" id="I0K4P3"/>
<dbReference type="OrthoDB" id="891525at2"/>
<evidence type="ECO:0000259" key="3">
    <source>
        <dbReference type="Pfam" id="PF13568"/>
    </source>
</evidence>
<organism evidence="4 5">
    <name type="scientific">Fibrella aestuarina BUZ 2</name>
    <dbReference type="NCBI Taxonomy" id="1166018"/>
    <lineage>
        <taxon>Bacteria</taxon>
        <taxon>Pseudomonadati</taxon>
        <taxon>Bacteroidota</taxon>
        <taxon>Cytophagia</taxon>
        <taxon>Cytophagales</taxon>
        <taxon>Spirosomataceae</taxon>
        <taxon>Fibrella</taxon>
    </lineage>
</organism>
<proteinExistence type="predicted"/>
<evidence type="ECO:0000256" key="2">
    <source>
        <dbReference type="SAM" id="SignalP"/>
    </source>
</evidence>
<gene>
    <name evidence="4" type="ORF">FAES_1086</name>
</gene>
<dbReference type="HOGENOM" id="CLU_818636_0_0_10"/>
<feature type="region of interest" description="Disordered" evidence="1">
    <location>
        <begin position="101"/>
        <end position="128"/>
    </location>
</feature>
<name>I0K4P3_9BACT</name>
<feature type="domain" description="Outer membrane protein beta-barrel" evidence="3">
    <location>
        <begin position="188"/>
        <end position="315"/>
    </location>
</feature>
<sequence>MRTLFTLCCLIAFGQTALALPADSLIIRFGTSSRVAIYAPTKEQLKKITQYDLNQIVREMVSKLDSVPEGQVYAINEQNGKRYLRDTLIVVEKSGGNVTISVKNDDSRSNESSDDYQRERSSRTRTTRTYSSRSNWKVNTDFHIGLNTWLNGPTDALYNGGSFELSPLGSRYFAISLTQNPSIVRNEHVRISVRYGLQFAWNNFMFQQNVRLEREANGVAFQTYPVQLEKSKLTVCNLEIPVVPQFAIYNSSRKRAFSIGFGGFIGYRLDSYTKIKLENNDVIRDHNSYFLNNLQYGLQGNIGVAGLNFFVKYHLTNTFQDNRGPALRPLSFGITI</sequence>
<dbReference type="eggNOG" id="COG0086">
    <property type="taxonomic scope" value="Bacteria"/>
</dbReference>
<dbReference type="Proteomes" id="UP000011058">
    <property type="component" value="Chromosome"/>
</dbReference>
<evidence type="ECO:0000256" key="1">
    <source>
        <dbReference type="SAM" id="MobiDB-lite"/>
    </source>
</evidence>
<keyword evidence="2" id="KW-0732">Signal</keyword>
<evidence type="ECO:0000313" key="4">
    <source>
        <dbReference type="EMBL" id="CCG99096.1"/>
    </source>
</evidence>
<dbReference type="EMBL" id="HE796683">
    <property type="protein sequence ID" value="CCG99096.1"/>
    <property type="molecule type" value="Genomic_DNA"/>
</dbReference>
<protein>
    <recommendedName>
        <fullName evidence="3">Outer membrane protein beta-barrel domain-containing protein</fullName>
    </recommendedName>
</protein>
<dbReference type="STRING" id="1166018.FAES_1086"/>
<dbReference type="KEGG" id="fae:FAES_1086"/>
<feature type="compositionally biased region" description="Basic and acidic residues" evidence="1">
    <location>
        <begin position="103"/>
        <end position="122"/>
    </location>
</feature>
<accession>I0K4P3</accession>
<dbReference type="RefSeq" id="WP_015330196.1">
    <property type="nucleotide sequence ID" value="NC_020054.1"/>
</dbReference>
<dbReference type="InterPro" id="IPR025665">
    <property type="entry name" value="Beta-barrel_OMP_2"/>
</dbReference>
<dbReference type="Pfam" id="PF13568">
    <property type="entry name" value="OMP_b-brl_2"/>
    <property type="match status" value="1"/>
</dbReference>
<feature type="chain" id="PRO_5003629863" description="Outer membrane protein beta-barrel domain-containing protein" evidence="2">
    <location>
        <begin position="20"/>
        <end position="336"/>
    </location>
</feature>
<feature type="signal peptide" evidence="2">
    <location>
        <begin position="1"/>
        <end position="19"/>
    </location>
</feature>
<keyword evidence="5" id="KW-1185">Reference proteome</keyword>
<reference evidence="4 5" key="1">
    <citation type="journal article" date="2012" name="J. Bacteriol.">
        <title>Genome Sequence of Fibrella aestuarina BUZ 2T, a Filamentous Marine Bacterium.</title>
        <authorList>
            <person name="Filippini M."/>
            <person name="Qi W."/>
            <person name="Blom J."/>
            <person name="Goesmann A."/>
            <person name="Smits T.H."/>
            <person name="Bagheri H.C."/>
        </authorList>
    </citation>
    <scope>NUCLEOTIDE SEQUENCE [LARGE SCALE GENOMIC DNA]</scope>
    <source>
        <strain evidence="5">BUZ 2T</strain>
    </source>
</reference>